<evidence type="ECO:0000256" key="10">
    <source>
        <dbReference type="ARBA" id="ARBA00039658"/>
    </source>
</evidence>
<keyword evidence="11" id="KW-0479">Metal-binding</keyword>
<dbReference type="CDD" id="cd01647">
    <property type="entry name" value="RT_LTR"/>
    <property type="match status" value="1"/>
</dbReference>
<dbReference type="FunFam" id="3.10.20.370:FF:000003">
    <property type="entry name" value="Transposon Tf2-6 polyprotein"/>
    <property type="match status" value="1"/>
</dbReference>
<keyword evidence="8" id="KW-0378">Hydrolase</keyword>
<evidence type="ECO:0000256" key="11">
    <source>
        <dbReference type="PROSITE-ProRule" id="PRU00047"/>
    </source>
</evidence>
<dbReference type="InterPro" id="IPR021109">
    <property type="entry name" value="Peptidase_aspartic_dom_sf"/>
</dbReference>
<dbReference type="CDD" id="cd09274">
    <property type="entry name" value="RNase_HI_RT_Ty3"/>
    <property type="match status" value="1"/>
</dbReference>
<evidence type="ECO:0000259" key="13">
    <source>
        <dbReference type="PROSITE" id="PS50158"/>
    </source>
</evidence>
<dbReference type="Gene3D" id="2.40.70.10">
    <property type="entry name" value="Acid Proteases"/>
    <property type="match status" value="1"/>
</dbReference>
<dbReference type="Gene3D" id="3.30.70.270">
    <property type="match status" value="2"/>
</dbReference>
<keyword evidence="5" id="KW-0548">Nucleotidyltransferase</keyword>
<dbReference type="InterPro" id="IPR050951">
    <property type="entry name" value="Retrovirus_Pol_polyprotein"/>
</dbReference>
<dbReference type="InterPro" id="IPR043502">
    <property type="entry name" value="DNA/RNA_pol_sf"/>
</dbReference>
<evidence type="ECO:0000256" key="5">
    <source>
        <dbReference type="ARBA" id="ARBA00022695"/>
    </source>
</evidence>
<comment type="similarity">
    <text evidence="1">Belongs to the beta type-B retroviral polymerase family. HERV class-II K(HML-2) pol subfamily.</text>
</comment>
<dbReference type="GO" id="GO:0004523">
    <property type="term" value="F:RNA-DNA hybrid ribonuclease activity"/>
    <property type="evidence" value="ECO:0007669"/>
    <property type="project" value="UniProtKB-EC"/>
</dbReference>
<comment type="caution">
    <text evidence="15">The sequence shown here is derived from an EMBL/GenBank/DDBJ whole genome shotgun (WGS) entry which is preliminary data.</text>
</comment>
<dbReference type="SMART" id="SM00343">
    <property type="entry name" value="ZnF_C2HC"/>
    <property type="match status" value="1"/>
</dbReference>
<reference evidence="15" key="1">
    <citation type="journal article" date="2022" name="bioRxiv">
        <title>Sequencing and chromosome-scale assembly of the giantPleurodeles waltlgenome.</title>
        <authorList>
            <person name="Brown T."/>
            <person name="Elewa A."/>
            <person name="Iarovenko S."/>
            <person name="Subramanian E."/>
            <person name="Araus A.J."/>
            <person name="Petzold A."/>
            <person name="Susuki M."/>
            <person name="Suzuki K.-i.T."/>
            <person name="Hayashi T."/>
            <person name="Toyoda A."/>
            <person name="Oliveira C."/>
            <person name="Osipova E."/>
            <person name="Leigh N.D."/>
            <person name="Simon A."/>
            <person name="Yun M.H."/>
        </authorList>
    </citation>
    <scope>NUCLEOTIDE SEQUENCE</scope>
    <source>
        <strain evidence="15">20211129_DDA</strain>
        <tissue evidence="15">Liver</tissue>
    </source>
</reference>
<dbReference type="Pfam" id="PF17917">
    <property type="entry name" value="RT_RNaseH"/>
    <property type="match status" value="1"/>
</dbReference>
<gene>
    <name evidence="15" type="ORF">NDU88_000432</name>
</gene>
<feature type="region of interest" description="Disordered" evidence="12">
    <location>
        <begin position="226"/>
        <end position="256"/>
    </location>
</feature>
<dbReference type="Gene3D" id="1.10.340.70">
    <property type="match status" value="1"/>
</dbReference>
<dbReference type="InterPro" id="IPR000477">
    <property type="entry name" value="RT_dom"/>
</dbReference>
<feature type="compositionally biased region" description="Basic and acidic residues" evidence="12">
    <location>
        <begin position="226"/>
        <end position="242"/>
    </location>
</feature>
<dbReference type="EC" id="3.1.26.4" evidence="2"/>
<dbReference type="AlphaFoldDB" id="A0AAV7UR14"/>
<dbReference type="SUPFAM" id="SSF57756">
    <property type="entry name" value="Retrovirus zinc finger-like domains"/>
    <property type="match status" value="1"/>
</dbReference>
<dbReference type="InterPro" id="IPR036875">
    <property type="entry name" value="Znf_CCHC_sf"/>
</dbReference>
<keyword evidence="7" id="KW-0255">Endonuclease</keyword>
<keyword evidence="16" id="KW-1185">Reference proteome</keyword>
<accession>A0AAV7UR14</accession>
<dbReference type="InterPro" id="IPR043128">
    <property type="entry name" value="Rev_trsase/Diguanyl_cyclase"/>
</dbReference>
<name>A0AAV7UR14_PLEWA</name>
<dbReference type="PROSITE" id="PS50158">
    <property type="entry name" value="ZF_CCHC"/>
    <property type="match status" value="1"/>
</dbReference>
<dbReference type="InterPro" id="IPR005162">
    <property type="entry name" value="Retrotrans_gag_dom"/>
</dbReference>
<evidence type="ECO:0000259" key="14">
    <source>
        <dbReference type="PROSITE" id="PS50878"/>
    </source>
</evidence>
<evidence type="ECO:0000256" key="6">
    <source>
        <dbReference type="ARBA" id="ARBA00022722"/>
    </source>
</evidence>
<evidence type="ECO:0000256" key="7">
    <source>
        <dbReference type="ARBA" id="ARBA00022759"/>
    </source>
</evidence>
<dbReference type="Pfam" id="PF00078">
    <property type="entry name" value="RVT_1"/>
    <property type="match status" value="1"/>
</dbReference>
<keyword evidence="6" id="KW-0540">Nuclease</keyword>
<dbReference type="EMBL" id="JANPWB010000004">
    <property type="protein sequence ID" value="KAJ1191116.1"/>
    <property type="molecule type" value="Genomic_DNA"/>
</dbReference>
<dbReference type="Pfam" id="PF17921">
    <property type="entry name" value="Integrase_H2C2"/>
    <property type="match status" value="1"/>
</dbReference>
<dbReference type="Pfam" id="PF03732">
    <property type="entry name" value="Retrotrans_gag"/>
    <property type="match status" value="1"/>
</dbReference>
<dbReference type="InterPro" id="IPR041588">
    <property type="entry name" value="Integrase_H2C2"/>
</dbReference>
<keyword evidence="11" id="KW-0862">Zinc</keyword>
<dbReference type="FunFam" id="3.30.70.270:FF:000020">
    <property type="entry name" value="Transposon Tf2-6 polyprotein-like Protein"/>
    <property type="match status" value="1"/>
</dbReference>
<keyword evidence="4" id="KW-0808">Transferase</keyword>
<dbReference type="InterPro" id="IPR041373">
    <property type="entry name" value="RT_RNaseH"/>
</dbReference>
<dbReference type="SUPFAM" id="SSF50630">
    <property type="entry name" value="Acid proteases"/>
    <property type="match status" value="1"/>
</dbReference>
<feature type="domain" description="CCHC-type" evidence="13">
    <location>
        <begin position="279"/>
        <end position="294"/>
    </location>
</feature>
<evidence type="ECO:0000313" key="15">
    <source>
        <dbReference type="EMBL" id="KAJ1191116.1"/>
    </source>
</evidence>
<dbReference type="GO" id="GO:0008270">
    <property type="term" value="F:zinc ion binding"/>
    <property type="evidence" value="ECO:0007669"/>
    <property type="project" value="UniProtKB-KW"/>
</dbReference>
<dbReference type="PROSITE" id="PS50878">
    <property type="entry name" value="RT_POL"/>
    <property type="match status" value="1"/>
</dbReference>
<evidence type="ECO:0000256" key="9">
    <source>
        <dbReference type="ARBA" id="ARBA00022918"/>
    </source>
</evidence>
<dbReference type="Gene3D" id="4.10.60.10">
    <property type="entry name" value="Zinc finger, CCHC-type"/>
    <property type="match status" value="1"/>
</dbReference>
<dbReference type="Pfam" id="PF08284">
    <property type="entry name" value="RVP_2"/>
    <property type="match status" value="1"/>
</dbReference>
<evidence type="ECO:0000313" key="16">
    <source>
        <dbReference type="Proteomes" id="UP001066276"/>
    </source>
</evidence>
<dbReference type="SUPFAM" id="SSF56672">
    <property type="entry name" value="DNA/RNA polymerases"/>
    <property type="match status" value="1"/>
</dbReference>
<keyword evidence="9" id="KW-0695">RNA-directed DNA polymerase</keyword>
<organism evidence="15 16">
    <name type="scientific">Pleurodeles waltl</name>
    <name type="common">Iberian ribbed newt</name>
    <dbReference type="NCBI Taxonomy" id="8319"/>
    <lineage>
        <taxon>Eukaryota</taxon>
        <taxon>Metazoa</taxon>
        <taxon>Chordata</taxon>
        <taxon>Craniata</taxon>
        <taxon>Vertebrata</taxon>
        <taxon>Euteleostomi</taxon>
        <taxon>Amphibia</taxon>
        <taxon>Batrachia</taxon>
        <taxon>Caudata</taxon>
        <taxon>Salamandroidea</taxon>
        <taxon>Salamandridae</taxon>
        <taxon>Pleurodelinae</taxon>
        <taxon>Pleurodeles</taxon>
    </lineage>
</organism>
<dbReference type="GO" id="GO:0003964">
    <property type="term" value="F:RNA-directed DNA polymerase activity"/>
    <property type="evidence" value="ECO:0007669"/>
    <property type="project" value="UniProtKB-KW"/>
</dbReference>
<dbReference type="GO" id="GO:0003676">
    <property type="term" value="F:nucleic acid binding"/>
    <property type="evidence" value="ECO:0007669"/>
    <property type="project" value="InterPro"/>
</dbReference>
<evidence type="ECO:0000256" key="3">
    <source>
        <dbReference type="ARBA" id="ARBA00012493"/>
    </source>
</evidence>
<dbReference type="EC" id="2.7.7.49" evidence="3"/>
<evidence type="ECO:0000256" key="2">
    <source>
        <dbReference type="ARBA" id="ARBA00012180"/>
    </source>
</evidence>
<dbReference type="PANTHER" id="PTHR37984">
    <property type="entry name" value="PROTEIN CBG26694"/>
    <property type="match status" value="1"/>
</dbReference>
<dbReference type="InterPro" id="IPR001878">
    <property type="entry name" value="Znf_CCHC"/>
</dbReference>
<protein>
    <recommendedName>
        <fullName evidence="10">Gypsy retrotransposon integrase-like protein 1</fullName>
        <ecNumber evidence="3">2.7.7.49</ecNumber>
        <ecNumber evidence="2">3.1.26.4</ecNumber>
    </recommendedName>
</protein>
<dbReference type="Proteomes" id="UP001066276">
    <property type="component" value="Chromosome 2_2"/>
</dbReference>
<evidence type="ECO:0000256" key="4">
    <source>
        <dbReference type="ARBA" id="ARBA00022679"/>
    </source>
</evidence>
<evidence type="ECO:0000256" key="8">
    <source>
        <dbReference type="ARBA" id="ARBA00022801"/>
    </source>
</evidence>
<evidence type="ECO:0000256" key="1">
    <source>
        <dbReference type="ARBA" id="ARBA00010879"/>
    </source>
</evidence>
<evidence type="ECO:0000256" key="12">
    <source>
        <dbReference type="SAM" id="MobiDB-lite"/>
    </source>
</evidence>
<dbReference type="Gene3D" id="3.10.10.10">
    <property type="entry name" value="HIV Type 1 Reverse Transcriptase, subunit A, domain 1"/>
    <property type="match status" value="1"/>
</dbReference>
<sequence>MASMDDVLQALVVVQQELANSRAETATLREKVERLTRNPFDASTSTPQITVNVSPPIPLASPERFSGDPRRVQAFLTQLSLQFSCKPASFPSNLSRVMFAISYLSGDAANWAVPLVRNDDPLLADWNAFRAAFERVFDHRTTTFSADRELLELRQGRSDLVTYLTTFNRLVAESGWPEEKRMSLYYQGLRDDMKDILAQIDPQPSTCTDLVNLTLRLNHRIAERKVERRAGDRRPVIPEKEGQPVPNPNDLSGEPMEVGAVRAPLSKTEKETRRVQGLCMYCGRKGHYVRECPQKPKKRLSYFPTQKAAVTSGKTSEKEDLSRIDFQPGLRLTSLTLAPQEEKASHLLLAVELGSRDRNYPVRAMIDSGATGNFIDAGLVKRLGLPSIPRKEPEIVLAVDGTPLKSGPLTEQTEDVELVFKGVSPAHKERIRLDIIEAPQYEIILGMPWLRIHNPVINWQTKTVSFQSLRCESVCFLCDNPPTLALAQGLQLATVVEKAVILPSVYAEFKDLFDEGQAETLPPHRIYDCKIDLIPGALLPSCRVYALSNPETKHLRNYLDHFLEIGFIRPSCSPAASPLFFIAKANKELRTCIDFRMLNKNTIRNRYPLPLIPVLLEQVKEAVIYTRLDLKGAYHLVRIREGDEWKTAFKTRYGLFEYLVMPFGLCNAPAAFQYFLNDVLKEYIDHFVIVYIDDILVYSTSLERHLEHVSLVLQALRHHSLYCKLSKCEFHVQKVEFLGVDLSPEGFGMSTRKIQAVQGWPVPTSVRDVQCFLGFSNYYRRFICRFSHIVSPITRLLRKGVSFVWSEEAEKAFCFLKQAFCSAPILQHPQPDVPFIVEADASDIAIGAVLSQRNKTTGQLHPVAFLSRKLSAAELNYTVAEKELLAIKKAFQEWRHYLWGAKHPVTVYTDHRNLQYMKEARQLTQRQMRWMLFFSEYEFVITFRPGVDNRKADSLSRQEDVKEIASRPDEAIIQPERVICALHVSHFLEKVSKHKSAAQWKKWAEVSQDRTLKHGIPLQGNRLYLPTHELRVQALKWCHDAVTAGHPGYTKTAQIVQRHFRWEGWAKDVATWVARCEICARAKGENAKSQGKLMPLPTPEKPWQTISVDFVVGLPMDQGYNAIMVFPPTNRWPDGAPQPNPEEISEMLCKGRPGILGSVAVAGRTIIQQCLA</sequence>
<dbReference type="CDD" id="cd00303">
    <property type="entry name" value="retropepsin_like"/>
    <property type="match status" value="1"/>
</dbReference>
<dbReference type="PANTHER" id="PTHR37984:SF5">
    <property type="entry name" value="PROTEIN NYNRIN-LIKE"/>
    <property type="match status" value="1"/>
</dbReference>
<proteinExistence type="inferred from homology"/>
<feature type="domain" description="Reverse transcriptase" evidence="14">
    <location>
        <begin position="563"/>
        <end position="742"/>
    </location>
</feature>
<keyword evidence="11" id="KW-0863">Zinc-finger</keyword>